<name>A0A1G2QDE1_9BACT</name>
<dbReference type="Proteomes" id="UP000177043">
    <property type="component" value="Unassembled WGS sequence"/>
</dbReference>
<reference evidence="1 2" key="1">
    <citation type="journal article" date="2016" name="Nat. Commun.">
        <title>Thousands of microbial genomes shed light on interconnected biogeochemical processes in an aquifer system.</title>
        <authorList>
            <person name="Anantharaman K."/>
            <person name="Brown C.T."/>
            <person name="Hug L.A."/>
            <person name="Sharon I."/>
            <person name="Castelle C.J."/>
            <person name="Probst A.J."/>
            <person name="Thomas B.C."/>
            <person name="Singh A."/>
            <person name="Wilkins M.J."/>
            <person name="Karaoz U."/>
            <person name="Brodie E.L."/>
            <person name="Williams K.H."/>
            <person name="Hubbard S.S."/>
            <person name="Banfield J.F."/>
        </authorList>
    </citation>
    <scope>NUCLEOTIDE SEQUENCE [LARGE SCALE GENOMIC DNA]</scope>
</reference>
<evidence type="ECO:0000313" key="2">
    <source>
        <dbReference type="Proteomes" id="UP000177043"/>
    </source>
</evidence>
<comment type="caution">
    <text evidence="1">The sequence shown here is derived from an EMBL/GenBank/DDBJ whole genome shotgun (WGS) entry which is preliminary data.</text>
</comment>
<accession>A0A1G2QDE1</accession>
<dbReference type="EMBL" id="MHTJ01000003">
    <property type="protein sequence ID" value="OHA58517.1"/>
    <property type="molecule type" value="Genomic_DNA"/>
</dbReference>
<protein>
    <submittedName>
        <fullName evidence="1">Uncharacterized protein</fullName>
    </submittedName>
</protein>
<sequence length="67" mass="7942">MEFKFDLLLILYKDMTMLEDKDPDEIKEIIEIAQNHGLDMDEAEQIKEIMDEQGLDEDDAVTLKDYF</sequence>
<dbReference type="STRING" id="1802438.A2571_01950"/>
<dbReference type="AlphaFoldDB" id="A0A1G2QDE1"/>
<organism evidence="1 2">
    <name type="scientific">Candidatus Vogelbacteria bacterium RIFOXYD1_FULL_44_32</name>
    <dbReference type="NCBI Taxonomy" id="1802438"/>
    <lineage>
        <taxon>Bacteria</taxon>
        <taxon>Candidatus Vogeliibacteriota</taxon>
    </lineage>
</organism>
<evidence type="ECO:0000313" key="1">
    <source>
        <dbReference type="EMBL" id="OHA58517.1"/>
    </source>
</evidence>
<gene>
    <name evidence="1" type="ORF">A2571_01950</name>
</gene>
<proteinExistence type="predicted"/>